<comment type="caution">
    <text evidence="2">The sequence shown here is derived from an EMBL/GenBank/DDBJ whole genome shotgun (WGS) entry which is preliminary data.</text>
</comment>
<feature type="compositionally biased region" description="Basic residues" evidence="1">
    <location>
        <begin position="1"/>
        <end position="18"/>
    </location>
</feature>
<protein>
    <submittedName>
        <fullName evidence="2">Uncharacterized protein</fullName>
    </submittedName>
</protein>
<dbReference type="AlphaFoldDB" id="A0A395T5H3"/>
<dbReference type="EMBL" id="PXOG01000038">
    <property type="protein sequence ID" value="RGP79930.1"/>
    <property type="molecule type" value="Genomic_DNA"/>
</dbReference>
<dbReference type="Proteomes" id="UP000266234">
    <property type="component" value="Unassembled WGS sequence"/>
</dbReference>
<organism evidence="2 3">
    <name type="scientific">Fusarium longipes</name>
    <dbReference type="NCBI Taxonomy" id="694270"/>
    <lineage>
        <taxon>Eukaryota</taxon>
        <taxon>Fungi</taxon>
        <taxon>Dikarya</taxon>
        <taxon>Ascomycota</taxon>
        <taxon>Pezizomycotina</taxon>
        <taxon>Sordariomycetes</taxon>
        <taxon>Hypocreomycetidae</taxon>
        <taxon>Hypocreales</taxon>
        <taxon>Nectriaceae</taxon>
        <taxon>Fusarium</taxon>
    </lineage>
</organism>
<evidence type="ECO:0000313" key="3">
    <source>
        <dbReference type="Proteomes" id="UP000266234"/>
    </source>
</evidence>
<accession>A0A395T5H3</accession>
<feature type="region of interest" description="Disordered" evidence="1">
    <location>
        <begin position="1"/>
        <end position="39"/>
    </location>
</feature>
<gene>
    <name evidence="2" type="ORF">FLONG3_1874</name>
</gene>
<proteinExistence type="predicted"/>
<keyword evidence="3" id="KW-1185">Reference proteome</keyword>
<name>A0A395T5H3_9HYPO</name>
<evidence type="ECO:0000256" key="1">
    <source>
        <dbReference type="SAM" id="MobiDB-lite"/>
    </source>
</evidence>
<reference evidence="2 3" key="1">
    <citation type="journal article" date="2018" name="PLoS Pathog.">
        <title>Evolution of structural diversity of trichothecenes, a family of toxins produced by plant pathogenic and entomopathogenic fungi.</title>
        <authorList>
            <person name="Proctor R.H."/>
            <person name="McCormick S.P."/>
            <person name="Kim H.S."/>
            <person name="Cardoza R.E."/>
            <person name="Stanley A.M."/>
            <person name="Lindo L."/>
            <person name="Kelly A."/>
            <person name="Brown D.W."/>
            <person name="Lee T."/>
            <person name="Vaughan M.M."/>
            <person name="Alexander N.J."/>
            <person name="Busman M."/>
            <person name="Gutierrez S."/>
        </authorList>
    </citation>
    <scope>NUCLEOTIDE SEQUENCE [LARGE SCALE GENOMIC DNA]</scope>
    <source>
        <strain evidence="2 3">NRRL 20695</strain>
    </source>
</reference>
<sequence length="382" mass="44316">MVPRPRSKHRVRSWKRSQGKSVAQQEDEPPIQQMTTRSMKANDFRSDTLSVTDNDGSILASFVVDTRRMRSTCSNWSKLPSLGNGHKRLQIENVNFEEDNAKDALRAVLDIIHRKNQDRNFRGVNPRLLFYSVLIHESLGAPSSIGYPEMKSFESTGSLCVPFFPPGSIKREISRLVREVKYLYRVKDWLLLAVVADKLGLKPTMQSIRDNIVLFCEAHLKDMPNDLRQNSIKDNEWALVKGLRLIDDRMLEMRILYVERIFHGIRLLSHQVNYMDKGIPPTPDEFKIYQDYRVAACPDCYSVSSDEFHHKPSAAKLWPLGPSSYTFYLGSVIHLIRTIGDIEEDLVRRVNRSMQSQRRGENCNQLTHLYNHLRNLRKELFE</sequence>
<evidence type="ECO:0000313" key="2">
    <source>
        <dbReference type="EMBL" id="RGP79930.1"/>
    </source>
</evidence>
<dbReference type="OrthoDB" id="5042684at2759"/>